<feature type="binding site" evidence="10">
    <location>
        <begin position="300"/>
        <end position="307"/>
    </location>
    <ligand>
        <name>GTP</name>
        <dbReference type="ChEBI" id="CHEBI:37565"/>
    </ligand>
</feature>
<protein>
    <recommendedName>
        <fullName evidence="3 10">Translation initiation factor IF-2</fullName>
    </recommendedName>
</protein>
<gene>
    <name evidence="10 15" type="primary">infB</name>
    <name evidence="15" type="ORF">IAB04_02475</name>
</gene>
<evidence type="ECO:0000256" key="1">
    <source>
        <dbReference type="ARBA" id="ARBA00004496"/>
    </source>
</evidence>
<dbReference type="GO" id="GO:0005829">
    <property type="term" value="C:cytosol"/>
    <property type="evidence" value="ECO:0007669"/>
    <property type="project" value="TreeGrafter"/>
</dbReference>
<dbReference type="HAMAP" id="MF_00100_B">
    <property type="entry name" value="IF_2_B"/>
    <property type="match status" value="1"/>
</dbReference>
<accession>A0A9D1LUJ7</accession>
<dbReference type="GO" id="GO:0003743">
    <property type="term" value="F:translation initiation factor activity"/>
    <property type="evidence" value="ECO:0007669"/>
    <property type="project" value="UniProtKB-UniRule"/>
</dbReference>
<evidence type="ECO:0000256" key="4">
    <source>
        <dbReference type="ARBA" id="ARBA00022490"/>
    </source>
</evidence>
<comment type="caution">
    <text evidence="15">The sequence shown here is derived from an EMBL/GenBank/DDBJ whole genome shotgun (WGS) entry which is preliminary data.</text>
</comment>
<dbReference type="InterPro" id="IPR009000">
    <property type="entry name" value="Transl_B-barrel_sf"/>
</dbReference>
<dbReference type="NCBIfam" id="TIGR00231">
    <property type="entry name" value="small_GTP"/>
    <property type="match status" value="1"/>
</dbReference>
<evidence type="ECO:0000256" key="11">
    <source>
        <dbReference type="RuleBase" id="RU000644"/>
    </source>
</evidence>
<feature type="region of interest" description="G-domain" evidence="10">
    <location>
        <begin position="294"/>
        <end position="442"/>
    </location>
</feature>
<feature type="region of interest" description="Disordered" evidence="13">
    <location>
        <begin position="58"/>
        <end position="134"/>
    </location>
</feature>
<dbReference type="Pfam" id="PF00009">
    <property type="entry name" value="GTP_EFTU"/>
    <property type="match status" value="1"/>
</dbReference>
<dbReference type="FunFam" id="2.40.30.10:FF:000007">
    <property type="entry name" value="Translation initiation factor IF-2"/>
    <property type="match status" value="1"/>
</dbReference>
<keyword evidence="5 10" id="KW-0396">Initiation factor</keyword>
<feature type="domain" description="Tr-type G" evidence="14">
    <location>
        <begin position="291"/>
        <end position="460"/>
    </location>
</feature>
<dbReference type="PANTHER" id="PTHR43381:SF5">
    <property type="entry name" value="TR-TYPE G DOMAIN-CONTAINING PROTEIN"/>
    <property type="match status" value="1"/>
</dbReference>
<reference evidence="15" key="2">
    <citation type="journal article" date="2021" name="PeerJ">
        <title>Extensive microbial diversity within the chicken gut microbiome revealed by metagenomics and culture.</title>
        <authorList>
            <person name="Gilroy R."/>
            <person name="Ravi A."/>
            <person name="Getino M."/>
            <person name="Pursley I."/>
            <person name="Horton D.L."/>
            <person name="Alikhan N.F."/>
            <person name="Baker D."/>
            <person name="Gharbi K."/>
            <person name="Hall N."/>
            <person name="Watson M."/>
            <person name="Adriaenssens E.M."/>
            <person name="Foster-Nyarko E."/>
            <person name="Jarju S."/>
            <person name="Secka A."/>
            <person name="Antonio M."/>
            <person name="Oren A."/>
            <person name="Chaudhuri R.R."/>
            <person name="La Ragione R."/>
            <person name="Hildebrand F."/>
            <person name="Pallen M.J."/>
        </authorList>
    </citation>
    <scope>NUCLEOTIDE SEQUENCE</scope>
    <source>
        <strain evidence="15">ChiSjej4B22-9803</strain>
    </source>
</reference>
<dbReference type="Pfam" id="PF03144">
    <property type="entry name" value="GTP_EFTU_D2"/>
    <property type="match status" value="1"/>
</dbReference>
<reference evidence="15" key="1">
    <citation type="submission" date="2020-10" db="EMBL/GenBank/DDBJ databases">
        <authorList>
            <person name="Gilroy R."/>
        </authorList>
    </citation>
    <scope>NUCLEOTIDE SEQUENCE</scope>
    <source>
        <strain evidence="15">ChiSjej4B22-9803</strain>
    </source>
</reference>
<name>A0A9D1LUJ7_9FIRM</name>
<feature type="compositionally biased region" description="Basic and acidic residues" evidence="13">
    <location>
        <begin position="162"/>
        <end position="173"/>
    </location>
</feature>
<proteinExistence type="inferred from homology"/>
<dbReference type="InterPro" id="IPR027417">
    <property type="entry name" value="P-loop_NTPase"/>
</dbReference>
<dbReference type="CDD" id="cd03702">
    <property type="entry name" value="IF2_mtIF2_II"/>
    <property type="match status" value="1"/>
</dbReference>
<feature type="binding site" evidence="10">
    <location>
        <begin position="400"/>
        <end position="403"/>
    </location>
    <ligand>
        <name>GTP</name>
        <dbReference type="ChEBI" id="CHEBI:37565"/>
    </ligand>
</feature>
<evidence type="ECO:0000256" key="9">
    <source>
        <dbReference type="ARBA" id="ARBA00025162"/>
    </source>
</evidence>
<dbReference type="InterPro" id="IPR005225">
    <property type="entry name" value="Small_GTP-bd"/>
</dbReference>
<dbReference type="InterPro" id="IPR000795">
    <property type="entry name" value="T_Tr_GTP-bd_dom"/>
</dbReference>
<keyword evidence="8 10" id="KW-0342">GTP-binding</keyword>
<dbReference type="Gene3D" id="2.40.30.10">
    <property type="entry name" value="Translation factors"/>
    <property type="match status" value="2"/>
</dbReference>
<feature type="region of interest" description="Disordered" evidence="13">
    <location>
        <begin position="162"/>
        <end position="209"/>
    </location>
</feature>
<comment type="function">
    <text evidence="9 10 11">One of the essential components for the initiation of protein synthesis. Protects formylmethionyl-tRNA from spontaneous hydrolysis and promotes its binding to the 30S ribosomal subunits. Also involved in the hydrolysis of GTP during the formation of the 70S ribosomal complex.</text>
</comment>
<dbReference type="Gene3D" id="3.40.50.300">
    <property type="entry name" value="P-loop containing nucleotide triphosphate hydrolases"/>
    <property type="match status" value="1"/>
</dbReference>
<dbReference type="InterPro" id="IPR006847">
    <property type="entry name" value="IF2_N"/>
</dbReference>
<dbReference type="PANTHER" id="PTHR43381">
    <property type="entry name" value="TRANSLATION INITIATION FACTOR IF-2-RELATED"/>
    <property type="match status" value="1"/>
</dbReference>
<dbReference type="PROSITE" id="PS51722">
    <property type="entry name" value="G_TR_2"/>
    <property type="match status" value="1"/>
</dbReference>
<evidence type="ECO:0000313" key="15">
    <source>
        <dbReference type="EMBL" id="HIU48210.1"/>
    </source>
</evidence>
<dbReference type="AlphaFoldDB" id="A0A9D1LUJ7"/>
<evidence type="ECO:0000256" key="7">
    <source>
        <dbReference type="ARBA" id="ARBA00022917"/>
    </source>
</evidence>
<keyword evidence="4 10" id="KW-0963">Cytoplasm</keyword>
<dbReference type="FunFam" id="3.40.50.10050:FF:000001">
    <property type="entry name" value="Translation initiation factor IF-2"/>
    <property type="match status" value="1"/>
</dbReference>
<feature type="binding site" evidence="10">
    <location>
        <begin position="346"/>
        <end position="350"/>
    </location>
    <ligand>
        <name>GTP</name>
        <dbReference type="ChEBI" id="CHEBI:37565"/>
    </ligand>
</feature>
<sequence>MAGLKVKVSEIAKDLKVTGKDVVERLAALGIEVKSTQVLEDEQLGIILDIYTQLHDVGDKPIEKPPLKQPEPQPEPEQEAPEKPQAAEPAPKKEKPALKPQKKQQASRPVKRQETRIELIPQDADGQEDSTPIVVQEDQAVRYVDTRTSTVELETIETRERLEDMVSDMKEVSGGRSKKKKKNRNKQQPEPAAKAEPPKKEEKKKAEPKTIEIPETITVGELAQKLGKSAAEVVKRLMMLGVMATITQSIDFDTAALIADDFGIEIKKEIILTKEDILFEEEEDQPEDLVPRPPVVVVMGHVDHGKTSLLDAIRHTSVTETEAGGITQHIGAYSVRLNDRDITFLDTPGHEAFTTMRARGAQVTDVAILVVAADDGIMPQTVEAINHAKAAGVTIVVAINKIDKENANVERVKQMLVEHELVPEEWGGDTVCVEISAKKRINIDGLLEMVLLIADMKELKANPNKPAKGTVIEAQIDKGRGPVATVLVQEGTLHVGDIVIAGTAVGHVRAMVNDKGRRVKTAGPSVPVEIIGLAETPSGGDIFHVVKDEKLAREVAEARKQEQKETRFNSAVKVSLDNLFSQIDEGNMKELNVIIKADVQGSVEAVRQSLEKLSNDEVRVRAIHGGVGAVNESDVMLANASNAIIVGFNVRPDAGALSAAQQQEVDIRLYRVIYQAIEEIEAAMKGMLDPEFKEVILGHAEVRQTFKVSGVGTIAGAYVTDGKITRNAQIRLVRDGIVVHEGVIDSLKRFKDDAKEVADGFECGIGIQNFNDVKEGDVIECFTMEEIER</sequence>
<dbReference type="SUPFAM" id="SSF50447">
    <property type="entry name" value="Translation proteins"/>
    <property type="match status" value="2"/>
</dbReference>
<dbReference type="Gene3D" id="1.10.10.2480">
    <property type="match status" value="1"/>
</dbReference>
<feature type="compositionally biased region" description="Basic and acidic residues" evidence="13">
    <location>
        <begin position="196"/>
        <end position="209"/>
    </location>
</feature>
<feature type="compositionally biased region" description="Low complexity" evidence="13">
    <location>
        <begin position="186"/>
        <end position="195"/>
    </location>
</feature>
<evidence type="ECO:0000256" key="13">
    <source>
        <dbReference type="SAM" id="MobiDB-lite"/>
    </source>
</evidence>
<dbReference type="CDD" id="cd01887">
    <property type="entry name" value="IF2_eIF5B"/>
    <property type="match status" value="1"/>
</dbReference>
<dbReference type="Pfam" id="PF22042">
    <property type="entry name" value="EF-G_D2"/>
    <property type="match status" value="1"/>
</dbReference>
<dbReference type="Pfam" id="PF11987">
    <property type="entry name" value="IF-2"/>
    <property type="match status" value="1"/>
</dbReference>
<evidence type="ECO:0000256" key="5">
    <source>
        <dbReference type="ARBA" id="ARBA00022540"/>
    </source>
</evidence>
<keyword evidence="6 10" id="KW-0547">Nucleotide-binding</keyword>
<evidence type="ECO:0000256" key="8">
    <source>
        <dbReference type="ARBA" id="ARBA00023134"/>
    </source>
</evidence>
<evidence type="ECO:0000313" key="16">
    <source>
        <dbReference type="Proteomes" id="UP000824111"/>
    </source>
</evidence>
<dbReference type="InterPro" id="IPR023115">
    <property type="entry name" value="TIF_IF2_dom3"/>
</dbReference>
<dbReference type="EMBL" id="DVND01000063">
    <property type="protein sequence ID" value="HIU48210.1"/>
    <property type="molecule type" value="Genomic_DNA"/>
</dbReference>
<dbReference type="NCBIfam" id="TIGR00487">
    <property type="entry name" value="IF-2"/>
    <property type="match status" value="1"/>
</dbReference>
<dbReference type="InterPro" id="IPR044145">
    <property type="entry name" value="IF2_II"/>
</dbReference>
<evidence type="ECO:0000256" key="10">
    <source>
        <dbReference type="HAMAP-Rule" id="MF_00100"/>
    </source>
</evidence>
<evidence type="ECO:0000256" key="12">
    <source>
        <dbReference type="RuleBase" id="RU000645"/>
    </source>
</evidence>
<dbReference type="InterPro" id="IPR000178">
    <property type="entry name" value="TF_IF2_bacterial-like"/>
</dbReference>
<evidence type="ECO:0000256" key="6">
    <source>
        <dbReference type="ARBA" id="ARBA00022741"/>
    </source>
</evidence>
<evidence type="ECO:0000256" key="2">
    <source>
        <dbReference type="ARBA" id="ARBA00007733"/>
    </source>
</evidence>
<dbReference type="FunFam" id="3.40.50.300:FF:000019">
    <property type="entry name" value="Translation initiation factor IF-2"/>
    <property type="match status" value="1"/>
</dbReference>
<comment type="similarity">
    <text evidence="2 10 11">Belongs to the TRAFAC class translation factor GTPase superfamily. Classic translation factor GTPase family. IF-2 subfamily.</text>
</comment>
<organism evidence="15 16">
    <name type="scientific">Candidatus Avimonoglobus intestinipullorum</name>
    <dbReference type="NCBI Taxonomy" id="2840699"/>
    <lineage>
        <taxon>Bacteria</taxon>
        <taxon>Bacillati</taxon>
        <taxon>Bacillota</taxon>
        <taxon>Clostridia</taxon>
        <taxon>Eubacteriales</taxon>
        <taxon>Candidatus Avimonoglobus</taxon>
    </lineage>
</organism>
<evidence type="ECO:0000256" key="3">
    <source>
        <dbReference type="ARBA" id="ARBA00020675"/>
    </source>
</evidence>
<feature type="compositionally biased region" description="Basic residues" evidence="13">
    <location>
        <begin position="176"/>
        <end position="185"/>
    </location>
</feature>
<dbReference type="SUPFAM" id="SSF52156">
    <property type="entry name" value="Initiation factor IF2/eIF5b, domain 3"/>
    <property type="match status" value="1"/>
</dbReference>
<dbReference type="Pfam" id="PF04760">
    <property type="entry name" value="IF2_N"/>
    <property type="match status" value="2"/>
</dbReference>
<keyword evidence="7 10" id="KW-0648">Protein biosynthesis</keyword>
<dbReference type="InterPro" id="IPR004161">
    <property type="entry name" value="EFTu-like_2"/>
</dbReference>
<dbReference type="InterPro" id="IPR015760">
    <property type="entry name" value="TIF_IF2"/>
</dbReference>
<dbReference type="GO" id="GO:0005525">
    <property type="term" value="F:GTP binding"/>
    <property type="evidence" value="ECO:0007669"/>
    <property type="project" value="UniProtKB-KW"/>
</dbReference>
<dbReference type="SUPFAM" id="SSF52540">
    <property type="entry name" value="P-loop containing nucleoside triphosphate hydrolases"/>
    <property type="match status" value="1"/>
</dbReference>
<dbReference type="Gene3D" id="3.40.50.10050">
    <property type="entry name" value="Translation initiation factor IF- 2, domain 3"/>
    <property type="match status" value="1"/>
</dbReference>
<dbReference type="InterPro" id="IPR036925">
    <property type="entry name" value="TIF_IF2_dom3_sf"/>
</dbReference>
<dbReference type="GO" id="GO:0003924">
    <property type="term" value="F:GTPase activity"/>
    <property type="evidence" value="ECO:0007669"/>
    <property type="project" value="UniProtKB-UniRule"/>
</dbReference>
<dbReference type="Proteomes" id="UP000824111">
    <property type="component" value="Unassembled WGS sequence"/>
</dbReference>
<dbReference type="PROSITE" id="PS01176">
    <property type="entry name" value="IF2"/>
    <property type="match status" value="1"/>
</dbReference>
<dbReference type="InterPro" id="IPR053905">
    <property type="entry name" value="EF-G-like_DII"/>
</dbReference>
<dbReference type="CDD" id="cd03692">
    <property type="entry name" value="mtIF2_IVc"/>
    <property type="match status" value="1"/>
</dbReference>
<comment type="subcellular location">
    <subcellularLocation>
        <location evidence="1 10 12">Cytoplasm</location>
    </subcellularLocation>
</comment>
<evidence type="ECO:0000259" key="14">
    <source>
        <dbReference type="PROSITE" id="PS51722"/>
    </source>
</evidence>
<dbReference type="FunFam" id="2.40.30.10:FF:000008">
    <property type="entry name" value="Translation initiation factor IF-2"/>
    <property type="match status" value="1"/>
</dbReference>